<feature type="transmembrane region" description="Helical" evidence="5">
    <location>
        <begin position="144"/>
        <end position="162"/>
    </location>
</feature>
<feature type="transmembrane region" description="Helical" evidence="5">
    <location>
        <begin position="324"/>
        <end position="342"/>
    </location>
</feature>
<dbReference type="Pfam" id="PF04932">
    <property type="entry name" value="Wzy_C"/>
    <property type="match status" value="1"/>
</dbReference>
<proteinExistence type="predicted"/>
<name>A0A0Q0PQX7_VIBMT</name>
<feature type="domain" description="O-antigen ligase-related" evidence="6">
    <location>
        <begin position="172"/>
        <end position="329"/>
    </location>
</feature>
<feature type="transmembrane region" description="Helical" evidence="5">
    <location>
        <begin position="114"/>
        <end position="132"/>
    </location>
</feature>
<sequence>MNNKITKISIFFTVSLLLITPGFSVVTVGLLTLYSSVKLIKNGFNFNKYDIIPIITLSAYFLSNLPITVIDGGTLRYLDAGIRPLLCIPIYFFIKDELTKGATLDSTLCTSTVLASFGALAFSVYQFFILNMPRVDGFLFSINFGYLAAALAILSFGLSFTQTQFKHYLYLSAIAATVATTLTLTRGAILTLPLVFIFSVIVNVRKLKFKQTIFFTLISFLLLSASYQFSPRIQERVNYTIFEISSIASNNIHAAASSGGRLQLWYAALEAFKRNPIFGTTYSERESLNIELFKEGKVDKWTSTVPRGHAHSQYFETIASNGSLGILAIFAMLVLPFGLFLNDYRKTGCPISQTGYLFVFGFIIFCLTEAPLQANLIGTFYGFMVAIFYAYIAAKRAKN</sequence>
<keyword evidence="3 5" id="KW-1133">Transmembrane helix</keyword>
<dbReference type="RefSeq" id="WP_055064621.1">
    <property type="nucleotide sequence ID" value="NZ_LBGP01000011.1"/>
</dbReference>
<dbReference type="GO" id="GO:0016020">
    <property type="term" value="C:membrane"/>
    <property type="evidence" value="ECO:0007669"/>
    <property type="project" value="UniProtKB-SubCell"/>
</dbReference>
<feature type="transmembrane region" description="Helical" evidence="5">
    <location>
        <begin position="354"/>
        <end position="370"/>
    </location>
</feature>
<evidence type="ECO:0000313" key="7">
    <source>
        <dbReference type="EMBL" id="KQB01588.1"/>
    </source>
</evidence>
<keyword evidence="2 5" id="KW-0812">Transmembrane</keyword>
<dbReference type="EMBL" id="LBGP01000011">
    <property type="protein sequence ID" value="KQB01588.1"/>
    <property type="molecule type" value="Genomic_DNA"/>
</dbReference>
<dbReference type="PANTHER" id="PTHR37422">
    <property type="entry name" value="TEICHURONIC ACID BIOSYNTHESIS PROTEIN TUAE"/>
    <property type="match status" value="1"/>
</dbReference>
<feature type="transmembrane region" description="Helical" evidence="5">
    <location>
        <begin position="168"/>
        <end position="201"/>
    </location>
</feature>
<accession>A0A0Q0PQX7</accession>
<comment type="subcellular location">
    <subcellularLocation>
        <location evidence="1">Membrane</location>
        <topology evidence="1">Multi-pass membrane protein</topology>
    </subcellularLocation>
</comment>
<dbReference type="InterPro" id="IPR007016">
    <property type="entry name" value="O-antigen_ligase-rel_domated"/>
</dbReference>
<keyword evidence="4 5" id="KW-0472">Membrane</keyword>
<evidence type="ECO:0000256" key="3">
    <source>
        <dbReference type="ARBA" id="ARBA00022989"/>
    </source>
</evidence>
<dbReference type="InterPro" id="IPR051533">
    <property type="entry name" value="WaaL-like"/>
</dbReference>
<evidence type="ECO:0000259" key="6">
    <source>
        <dbReference type="Pfam" id="PF04932"/>
    </source>
</evidence>
<evidence type="ECO:0000256" key="2">
    <source>
        <dbReference type="ARBA" id="ARBA00022692"/>
    </source>
</evidence>
<feature type="transmembrane region" description="Helical" evidence="5">
    <location>
        <begin position="376"/>
        <end position="394"/>
    </location>
</feature>
<dbReference type="PANTHER" id="PTHR37422:SF17">
    <property type="entry name" value="O-ANTIGEN LIGASE"/>
    <property type="match status" value="1"/>
</dbReference>
<feature type="transmembrane region" description="Helical" evidence="5">
    <location>
        <begin position="51"/>
        <end position="70"/>
    </location>
</feature>
<dbReference type="PATRIC" id="fig|1481663.12.peg.541"/>
<gene>
    <name evidence="7" type="ORF">XV92_08905</name>
</gene>
<dbReference type="AlphaFoldDB" id="A0A0Q0PQX7"/>
<comment type="caution">
    <text evidence="7">The sequence shown here is derived from an EMBL/GenBank/DDBJ whole genome shotgun (WGS) entry which is preliminary data.</text>
</comment>
<dbReference type="OrthoDB" id="8576060at2"/>
<evidence type="ECO:0000256" key="1">
    <source>
        <dbReference type="ARBA" id="ARBA00004141"/>
    </source>
</evidence>
<evidence type="ECO:0000313" key="8">
    <source>
        <dbReference type="Proteomes" id="UP000050491"/>
    </source>
</evidence>
<evidence type="ECO:0000256" key="4">
    <source>
        <dbReference type="ARBA" id="ARBA00023136"/>
    </source>
</evidence>
<organism evidence="7 8">
    <name type="scientific">Vibrio metoecus</name>
    <dbReference type="NCBI Taxonomy" id="1481663"/>
    <lineage>
        <taxon>Bacteria</taxon>
        <taxon>Pseudomonadati</taxon>
        <taxon>Pseudomonadota</taxon>
        <taxon>Gammaproteobacteria</taxon>
        <taxon>Vibrionales</taxon>
        <taxon>Vibrionaceae</taxon>
        <taxon>Vibrio</taxon>
    </lineage>
</organism>
<protein>
    <submittedName>
        <fullName evidence="7">Polymerase</fullName>
    </submittedName>
</protein>
<feature type="transmembrane region" description="Helical" evidence="5">
    <location>
        <begin position="213"/>
        <end position="230"/>
    </location>
</feature>
<evidence type="ECO:0000256" key="5">
    <source>
        <dbReference type="SAM" id="Phobius"/>
    </source>
</evidence>
<reference evidence="7 8" key="1">
    <citation type="journal article" date="2015" name="Genome Biol. Evol.">
        <title>The Dynamics of Genetic Interactions between Vibrio metoecus and Vibrio cholerae, Two Close Relatives Co-Occurring in the Environment.</title>
        <authorList>
            <person name="Orata F.D."/>
            <person name="Kirchberger P.C."/>
            <person name="Meheust R."/>
            <person name="Barlow E.J."/>
            <person name="Tarr C.L."/>
            <person name="Boucher Y."/>
        </authorList>
    </citation>
    <scope>NUCLEOTIDE SEQUENCE [LARGE SCALE GENOMIC DNA]</scope>
    <source>
        <strain evidence="7 8">YB5B04</strain>
    </source>
</reference>
<dbReference type="Proteomes" id="UP000050491">
    <property type="component" value="Unassembled WGS sequence"/>
</dbReference>